<keyword evidence="3" id="KW-0663">Pyridoxal phosphate</keyword>
<dbReference type="PANTHER" id="PTHR48097">
    <property type="entry name" value="L-THREONINE ALDOLASE-RELATED"/>
    <property type="match status" value="1"/>
</dbReference>
<accession>A0A7S1KSU3</accession>
<evidence type="ECO:0000259" key="4">
    <source>
        <dbReference type="Pfam" id="PF01212"/>
    </source>
</evidence>
<evidence type="ECO:0000313" key="5">
    <source>
        <dbReference type="EMBL" id="CAD9084528.1"/>
    </source>
</evidence>
<protein>
    <recommendedName>
        <fullName evidence="4">Aromatic amino acid beta-eliminating lyase/threonine aldolase domain-containing protein</fullName>
    </recommendedName>
</protein>
<dbReference type="AlphaFoldDB" id="A0A7S1KSU3"/>
<dbReference type="PANTHER" id="PTHR48097:SF5">
    <property type="entry name" value="LOW SPECIFICITY L-THREONINE ALDOLASE"/>
    <property type="match status" value="1"/>
</dbReference>
<proteinExistence type="inferred from homology"/>
<gene>
    <name evidence="5" type="ORF">PCOS0759_LOCUS7782</name>
</gene>
<comment type="cofactor">
    <cofactor evidence="1">
        <name>pyridoxal 5'-phosphate</name>
        <dbReference type="ChEBI" id="CHEBI:597326"/>
    </cofactor>
</comment>
<dbReference type="InterPro" id="IPR015424">
    <property type="entry name" value="PyrdxlP-dep_Trfase"/>
</dbReference>
<evidence type="ECO:0000256" key="2">
    <source>
        <dbReference type="ARBA" id="ARBA00006966"/>
    </source>
</evidence>
<dbReference type="Gene3D" id="3.40.640.10">
    <property type="entry name" value="Type I PLP-dependent aspartate aminotransferase-like (Major domain)"/>
    <property type="match status" value="1"/>
</dbReference>
<name>A0A7S1KSU3_9EUKA</name>
<comment type="similarity">
    <text evidence="2">Belongs to the threonine aldolase family.</text>
</comment>
<dbReference type="InterPro" id="IPR015422">
    <property type="entry name" value="PyrdxlP-dep_Trfase_small"/>
</dbReference>
<dbReference type="GO" id="GO:0006520">
    <property type="term" value="P:amino acid metabolic process"/>
    <property type="evidence" value="ECO:0007669"/>
    <property type="project" value="InterPro"/>
</dbReference>
<feature type="domain" description="Aromatic amino acid beta-eliminating lyase/threonine aldolase" evidence="4">
    <location>
        <begin position="101"/>
        <end position="344"/>
    </location>
</feature>
<dbReference type="SUPFAM" id="SSF53383">
    <property type="entry name" value="PLP-dependent transferases"/>
    <property type="match status" value="1"/>
</dbReference>
<dbReference type="Pfam" id="PF01212">
    <property type="entry name" value="Beta_elim_lyase"/>
    <property type="match status" value="1"/>
</dbReference>
<dbReference type="EMBL" id="HBGD01009457">
    <property type="protein sequence ID" value="CAD9084528.1"/>
    <property type="molecule type" value="Transcribed_RNA"/>
</dbReference>
<evidence type="ECO:0000256" key="1">
    <source>
        <dbReference type="ARBA" id="ARBA00001933"/>
    </source>
</evidence>
<reference evidence="5" key="1">
    <citation type="submission" date="2021-01" db="EMBL/GenBank/DDBJ databases">
        <authorList>
            <person name="Corre E."/>
            <person name="Pelletier E."/>
            <person name="Niang G."/>
            <person name="Scheremetjew M."/>
            <person name="Finn R."/>
            <person name="Kale V."/>
            <person name="Holt S."/>
            <person name="Cochrane G."/>
            <person name="Meng A."/>
            <person name="Brown T."/>
            <person name="Cohen L."/>
        </authorList>
    </citation>
    <scope>NUCLEOTIDE SEQUENCE</scope>
    <source>
        <strain evidence="5">WS</strain>
    </source>
</reference>
<dbReference type="Gene3D" id="3.90.1150.10">
    <property type="entry name" value="Aspartate Aminotransferase, domain 1"/>
    <property type="match status" value="1"/>
</dbReference>
<dbReference type="GO" id="GO:0016829">
    <property type="term" value="F:lyase activity"/>
    <property type="evidence" value="ECO:0007669"/>
    <property type="project" value="InterPro"/>
</dbReference>
<dbReference type="InterPro" id="IPR015421">
    <property type="entry name" value="PyrdxlP-dep_Trfase_major"/>
</dbReference>
<dbReference type="InterPro" id="IPR001597">
    <property type="entry name" value="ArAA_b-elim_lyase/Thr_aldolase"/>
</dbReference>
<sequence length="406" mass="45999">MFHTISSRVSSPQLRLSLTKSLIPCALSIPLSRCCSMNPSRYFHTCFSSDNYSGVHPAVLQKLHQKNQEIPFAPAYSDHKQEVERSLRQRVFDNEGLDVWMVGIGTAANVLGIRTCLRSNYESVICASQSHIRVHELNCMELFSGAQVIEVPVDTETGGKIQIEQVRKILVPERDCHSTRPRVLSLTSPTEFGSVYTMHELKAFSELCKQYDMFLHLDGARFANAVAAMGGINAAVEIGKYIDVLSFGGTKNGMMGAEAVVFMNHPHRTPFHLDEFERIRKQGLQLFSKTRFLTYQFEALLEDDLWLKLGEKSNRYAKEIASAITELNSPLVSLHTPLETNQIFARVRRDLVTALNEEFKFYTWEELDDGYNIIRLVTSSEIPQDVVNVFIEKLQSLVKTLSTQKQ</sequence>
<organism evidence="5">
    <name type="scientific">Percolomonas cosmopolitus</name>
    <dbReference type="NCBI Taxonomy" id="63605"/>
    <lineage>
        <taxon>Eukaryota</taxon>
        <taxon>Discoba</taxon>
        <taxon>Heterolobosea</taxon>
        <taxon>Tetramitia</taxon>
        <taxon>Eutetramitia</taxon>
        <taxon>Percolomonadidae</taxon>
        <taxon>Percolomonas</taxon>
    </lineage>
</organism>
<evidence type="ECO:0000256" key="3">
    <source>
        <dbReference type="ARBA" id="ARBA00022898"/>
    </source>
</evidence>